<dbReference type="AlphaFoldDB" id="A0A381ZJ75"/>
<gene>
    <name evidence="2" type="ORF">METZ01_LOCUS142179</name>
</gene>
<dbReference type="EMBL" id="UINC01021546">
    <property type="protein sequence ID" value="SVA89325.1"/>
    <property type="molecule type" value="Genomic_DNA"/>
</dbReference>
<evidence type="ECO:0000313" key="2">
    <source>
        <dbReference type="EMBL" id="SVA89325.1"/>
    </source>
</evidence>
<dbReference type="PANTHER" id="PTHR42685:SF22">
    <property type="entry name" value="CONDITIONED MEDIUM FACTOR RECEPTOR 1"/>
    <property type="match status" value="1"/>
</dbReference>
<dbReference type="GO" id="GO:0071949">
    <property type="term" value="F:FAD binding"/>
    <property type="evidence" value="ECO:0007669"/>
    <property type="project" value="InterPro"/>
</dbReference>
<accession>A0A381ZJ75</accession>
<dbReference type="InterPro" id="IPR036188">
    <property type="entry name" value="FAD/NAD-bd_sf"/>
</dbReference>
<dbReference type="Pfam" id="PF01494">
    <property type="entry name" value="FAD_binding_3"/>
    <property type="match status" value="1"/>
</dbReference>
<protein>
    <recommendedName>
        <fullName evidence="1">FAD-binding domain-containing protein</fullName>
    </recommendedName>
</protein>
<dbReference type="SUPFAM" id="SSF51905">
    <property type="entry name" value="FAD/NAD(P)-binding domain"/>
    <property type="match status" value="1"/>
</dbReference>
<dbReference type="InterPro" id="IPR050407">
    <property type="entry name" value="Geranylgeranyl_reductase"/>
</dbReference>
<dbReference type="PANTHER" id="PTHR42685">
    <property type="entry name" value="GERANYLGERANYL DIPHOSPHATE REDUCTASE"/>
    <property type="match status" value="1"/>
</dbReference>
<feature type="domain" description="FAD-binding" evidence="1">
    <location>
        <begin position="28"/>
        <end position="281"/>
    </location>
</feature>
<dbReference type="Gene3D" id="3.50.50.60">
    <property type="entry name" value="FAD/NAD(P)-binding domain"/>
    <property type="match status" value="1"/>
</dbReference>
<feature type="non-terminal residue" evidence="2">
    <location>
        <position position="1"/>
    </location>
</feature>
<proteinExistence type="predicted"/>
<sequence>VVLCDQAKFPRDKVCGEFISPAADPILARLGVLGHIEALATKRLKGVAISSYEGEELVIDYPYQPGQVERPTSLSVPRYELDSLFIEQVRRVGVEVREQNKITDFLFDEGCIAGVRGWDENKSSFTLKAPLIIDAGGRNSLSLKKFNLKKESSRNAKIAMAAHWKGAQIPDDYCYMHISRPGYTGIARVSEDSANVVLVVDLNSMRGENPDNFYRHTVMKNRARQRILQNAESVEPVRAVESLGFSVKPIPCGGLLAVGDAMGFIDPFTGEGIYLSLRSSEIAVEIADLALKNSDVSVEFLKLYDKKRKQEFEKKFLLSRILQKLIYNQFFCDKVVKILRDKRDLAETLVGVIGDLVPAERVVSFRFLSQLVGAYPREKSAVHFVGRKV</sequence>
<name>A0A381ZJ75_9ZZZZ</name>
<dbReference type="InterPro" id="IPR002938">
    <property type="entry name" value="FAD-bd"/>
</dbReference>
<reference evidence="2" key="1">
    <citation type="submission" date="2018-05" db="EMBL/GenBank/DDBJ databases">
        <authorList>
            <person name="Lanie J.A."/>
            <person name="Ng W.-L."/>
            <person name="Kazmierczak K.M."/>
            <person name="Andrzejewski T.M."/>
            <person name="Davidsen T.M."/>
            <person name="Wayne K.J."/>
            <person name="Tettelin H."/>
            <person name="Glass J.I."/>
            <person name="Rusch D."/>
            <person name="Podicherti R."/>
            <person name="Tsui H.-C.T."/>
            <person name="Winkler M.E."/>
        </authorList>
    </citation>
    <scope>NUCLEOTIDE SEQUENCE</scope>
</reference>
<organism evidence="2">
    <name type="scientific">marine metagenome</name>
    <dbReference type="NCBI Taxonomy" id="408172"/>
    <lineage>
        <taxon>unclassified sequences</taxon>
        <taxon>metagenomes</taxon>
        <taxon>ecological metagenomes</taxon>
    </lineage>
</organism>
<evidence type="ECO:0000259" key="1">
    <source>
        <dbReference type="Pfam" id="PF01494"/>
    </source>
</evidence>